<sequence length="797" mass="86578">MADLTDGTAVESVRLSRRRLLVNGKPELVFAGEVHYFRLHRRDWADRLDRLTEAGCTAVASYMPWLVHERPDGDIDLRGHTSEYRDLVGFLDLAAERGLLVIARPGPFVMAELKNEGIPYRVYREHPEILPFGWDGRPGTTRTVDYLAAGFLAEVDRWYAEIMPILAERQVSRGGPVAAVQLDNEIGMLSWVSNTPELTDQTLSDFAVWSVKHWGSDGVRTRYGLDPGDERAWRDGVRSPAPGSLALHHDLSEYHRDRYDRYVTHLRAGAESHGLTDVPFLINIHGTGGGRGRTYPIGISQLYPSYRGKPGLTSGSDHYLGDLTVENVADLYVMNAFMAAVHDEDQPLTSLEFEAGLGDYGEDLSRQVPPEALALKTRLCVAQANRLVNYYLFAGGHNPPLEESVGDGNDRIAFTGERHGFTAPIGPEGVPNASYPVLRETVTAVRGAAHLLADMDEEYDGLALGFVPDHYLTEYCHPGDDARREVVAELEHFRGMGSRDVVARAMLLAGFSFPAVDLQADLDTDPAAGRAIVLASASTLAASVQQRLADFVLAGGRLLLAGMLPSRDTDGTACTILGDALGVTGGEIVTGNERVFPSVLAQAWTTAHAEVRVGVMQHLAPQGDAEVFTRDVATGNPVAVEVRPGRGHALVLACDYTCDLDFWTALLARLGVRPRYTHDATAPGIAVTSTVDEHDQRLLHLINVGPVDQEIVVRDGTGPLFDGARVHLPARSGRMLPLNVRTDDGVLAWSTCELAGVRDGALLVRRTGAGDAVRFHGKDPHTWPDAPKAAGQVVALG</sequence>
<evidence type="ECO:0000259" key="3">
    <source>
        <dbReference type="Pfam" id="PF01301"/>
    </source>
</evidence>
<evidence type="ECO:0000313" key="5">
    <source>
        <dbReference type="EMBL" id="NYH90788.1"/>
    </source>
</evidence>
<comment type="caution">
    <text evidence="5">The sequence shown here is derived from an EMBL/GenBank/DDBJ whole genome shotgun (WGS) entry which is preliminary data.</text>
</comment>
<dbReference type="Gene3D" id="3.20.20.80">
    <property type="entry name" value="Glycosidases"/>
    <property type="match status" value="1"/>
</dbReference>
<evidence type="ECO:0000313" key="6">
    <source>
        <dbReference type="Proteomes" id="UP000579605"/>
    </source>
</evidence>
<dbReference type="EC" id="3.2.1.23" evidence="5"/>
<protein>
    <submittedName>
        <fullName evidence="5">Beta-galactosidase</fullName>
        <ecNumber evidence="5">3.2.1.23</ecNumber>
    </submittedName>
</protein>
<dbReference type="RefSeq" id="WP_202889321.1">
    <property type="nucleotide sequence ID" value="NZ_BAAARR010000016.1"/>
</dbReference>
<comment type="similarity">
    <text evidence="1 2">Belongs to the glycosyl hydrolase 35 family.</text>
</comment>
<dbReference type="Proteomes" id="UP000579605">
    <property type="component" value="Unassembled WGS sequence"/>
</dbReference>
<dbReference type="PANTHER" id="PTHR23421">
    <property type="entry name" value="BETA-GALACTOSIDASE RELATED"/>
    <property type="match status" value="1"/>
</dbReference>
<evidence type="ECO:0000256" key="1">
    <source>
        <dbReference type="ARBA" id="ARBA00009809"/>
    </source>
</evidence>
<proteinExistence type="inferred from homology"/>
<evidence type="ECO:0000259" key="4">
    <source>
        <dbReference type="Pfam" id="PF22369"/>
    </source>
</evidence>
<dbReference type="Pfam" id="PF01301">
    <property type="entry name" value="Glyco_hydro_35"/>
    <property type="match status" value="1"/>
</dbReference>
<organism evidence="5 6">
    <name type="scientific">Actinopolymorpha rutila</name>
    <dbReference type="NCBI Taxonomy" id="446787"/>
    <lineage>
        <taxon>Bacteria</taxon>
        <taxon>Bacillati</taxon>
        <taxon>Actinomycetota</taxon>
        <taxon>Actinomycetes</taxon>
        <taxon>Propionibacteriales</taxon>
        <taxon>Actinopolymorphaceae</taxon>
        <taxon>Actinopolymorpha</taxon>
    </lineage>
</organism>
<dbReference type="Gene3D" id="3.40.50.880">
    <property type="match status" value="1"/>
</dbReference>
<keyword evidence="6" id="KW-1185">Reference proteome</keyword>
<accession>A0A852ZFX3</accession>
<reference evidence="5 6" key="1">
    <citation type="submission" date="2020-07" db="EMBL/GenBank/DDBJ databases">
        <title>Sequencing the genomes of 1000 actinobacteria strains.</title>
        <authorList>
            <person name="Klenk H.-P."/>
        </authorList>
    </citation>
    <scope>NUCLEOTIDE SEQUENCE [LARGE SCALE GENOMIC DNA]</scope>
    <source>
        <strain evidence="5 6">DSM 18448</strain>
    </source>
</reference>
<dbReference type="InterPro" id="IPR001944">
    <property type="entry name" value="Glycoside_Hdrlase_35"/>
</dbReference>
<evidence type="ECO:0000256" key="2">
    <source>
        <dbReference type="RuleBase" id="RU003679"/>
    </source>
</evidence>
<keyword evidence="5" id="KW-0378">Hydrolase</keyword>
<dbReference type="InterPro" id="IPR017853">
    <property type="entry name" value="GH"/>
</dbReference>
<dbReference type="EMBL" id="JACBZH010000001">
    <property type="protein sequence ID" value="NYH90788.1"/>
    <property type="molecule type" value="Genomic_DNA"/>
</dbReference>
<dbReference type="PRINTS" id="PR00742">
    <property type="entry name" value="GLHYDRLASE35"/>
</dbReference>
<dbReference type="SUPFAM" id="SSF51445">
    <property type="entry name" value="(Trans)glycosidases"/>
    <property type="match status" value="1"/>
</dbReference>
<feature type="domain" description="GLMA-like second" evidence="4">
    <location>
        <begin position="485"/>
        <end position="593"/>
    </location>
</feature>
<dbReference type="CDD" id="cd03143">
    <property type="entry name" value="A4_beta-galactosidase_middle_domain"/>
    <property type="match status" value="1"/>
</dbReference>
<feature type="domain" description="Glycoside hydrolase 35 catalytic" evidence="3">
    <location>
        <begin position="20"/>
        <end position="190"/>
    </location>
</feature>
<name>A0A852ZFX3_9ACTN</name>
<gene>
    <name evidence="5" type="ORF">F4554_003426</name>
</gene>
<dbReference type="InterPro" id="IPR054746">
    <property type="entry name" value="GLMA-like_second"/>
</dbReference>
<dbReference type="GO" id="GO:0005975">
    <property type="term" value="P:carbohydrate metabolic process"/>
    <property type="evidence" value="ECO:0007669"/>
    <property type="project" value="InterPro"/>
</dbReference>
<dbReference type="Pfam" id="PF22369">
    <property type="entry name" value="GLMA_2nd"/>
    <property type="match status" value="1"/>
</dbReference>
<dbReference type="AlphaFoldDB" id="A0A852ZFX3"/>
<dbReference type="InterPro" id="IPR029062">
    <property type="entry name" value="Class_I_gatase-like"/>
</dbReference>
<dbReference type="InterPro" id="IPR031330">
    <property type="entry name" value="Gly_Hdrlase_35_cat"/>
</dbReference>
<keyword evidence="5" id="KW-0326">Glycosidase</keyword>
<dbReference type="GO" id="GO:0004565">
    <property type="term" value="F:beta-galactosidase activity"/>
    <property type="evidence" value="ECO:0007669"/>
    <property type="project" value="UniProtKB-EC"/>
</dbReference>